<dbReference type="RefSeq" id="WP_153343995.1">
    <property type="nucleotide sequence ID" value="NZ_WIVE01000030.1"/>
</dbReference>
<dbReference type="InterPro" id="IPR002477">
    <property type="entry name" value="Peptidoglycan-bd-like"/>
</dbReference>
<sequence>MLLGSDAVRRARFIVGGLALSLALGSATAARAQVEASSGPAMESGAAPMPAPAVPFATWLEAVKAEALDQGIRAGTLSRAFTGVEPNDRVIELDRRQPEFTSTFWGYFDKAVSDRRVADGRERLARHAGLLGAVSRESGVPAAVLAAFWGLETNYGRNMGGFNVIEALATLAWEGRRGAFFRTQLLTALRIVDQGHITPEAMTGSWAGAMGHMQFMPTTYTAHAVDRDGDGRKDIWGTLPDAFGSAGKFLADLGWKADERWGRQVLVPAGFDYSQSDLDLRKPLSDWAALGLRRADGGPLPVVEGMQAALLLPAGHDGPAFLVYDNFRIIMRWNNSSVYALAIGHLSDRIAGQGALIGSFDRTPRPLRRVEVEQLQTLLNRLGYDAGGVDGLVGPSTRGAIRRFQAAVGLPADGFADPALYARVVRAAGGSLN</sequence>
<dbReference type="PANTHER" id="PTHR30163">
    <property type="entry name" value="MEMBRANE-BOUND LYTIC MUREIN TRANSGLYCOSYLASE B"/>
    <property type="match status" value="1"/>
</dbReference>
<dbReference type="InterPro" id="IPR043426">
    <property type="entry name" value="MltB-like"/>
</dbReference>
<reference evidence="4 5" key="1">
    <citation type="submission" date="2019-10" db="EMBL/GenBank/DDBJ databases">
        <title>Draft whole-genome sequence of the purple nonsulfur photosynthetic bacterium Roseospira navarrensis DSM 15114.</title>
        <authorList>
            <person name="Kyndt J.A."/>
            <person name="Meyer T.E."/>
        </authorList>
    </citation>
    <scope>NUCLEOTIDE SEQUENCE [LARGE SCALE GENOMIC DNA]</scope>
    <source>
        <strain evidence="4 5">DSM 15114</strain>
    </source>
</reference>
<dbReference type="CDD" id="cd13399">
    <property type="entry name" value="Slt35-like"/>
    <property type="match status" value="1"/>
</dbReference>
<evidence type="ECO:0000313" key="5">
    <source>
        <dbReference type="Proteomes" id="UP000434582"/>
    </source>
</evidence>
<name>A0A7X1ZG48_9PROT</name>
<dbReference type="InterPro" id="IPR036366">
    <property type="entry name" value="PGBDSf"/>
</dbReference>
<dbReference type="Pfam" id="PF13406">
    <property type="entry name" value="SLT_2"/>
    <property type="match status" value="1"/>
</dbReference>
<feature type="signal peptide" evidence="1">
    <location>
        <begin position="1"/>
        <end position="32"/>
    </location>
</feature>
<evidence type="ECO:0000313" key="4">
    <source>
        <dbReference type="EMBL" id="MQX36976.1"/>
    </source>
</evidence>
<dbReference type="FunFam" id="1.10.8.350:FF:000001">
    <property type="entry name" value="Lytic murein transglycosylase B"/>
    <property type="match status" value="1"/>
</dbReference>
<feature type="chain" id="PRO_5030849819" evidence="1">
    <location>
        <begin position="33"/>
        <end position="433"/>
    </location>
</feature>
<dbReference type="Gene3D" id="1.10.530.10">
    <property type="match status" value="1"/>
</dbReference>
<comment type="caution">
    <text evidence="4">The sequence shown here is derived from an EMBL/GenBank/DDBJ whole genome shotgun (WGS) entry which is preliminary data.</text>
</comment>
<dbReference type="AlphaFoldDB" id="A0A7X1ZG48"/>
<evidence type="ECO:0000259" key="3">
    <source>
        <dbReference type="Pfam" id="PF13406"/>
    </source>
</evidence>
<feature type="domain" description="Transglycosylase SLT" evidence="3">
    <location>
        <begin position="56"/>
        <end position="348"/>
    </location>
</feature>
<gene>
    <name evidence="4" type="ORF">GHC57_10650</name>
</gene>
<evidence type="ECO:0000259" key="2">
    <source>
        <dbReference type="Pfam" id="PF01471"/>
    </source>
</evidence>
<dbReference type="PANTHER" id="PTHR30163:SF8">
    <property type="entry name" value="LYTIC MUREIN TRANSGLYCOSYLASE"/>
    <property type="match status" value="1"/>
</dbReference>
<dbReference type="OrthoDB" id="9808544at2"/>
<organism evidence="4 5">
    <name type="scientific">Roseospira navarrensis</name>
    <dbReference type="NCBI Taxonomy" id="140058"/>
    <lineage>
        <taxon>Bacteria</taxon>
        <taxon>Pseudomonadati</taxon>
        <taxon>Pseudomonadota</taxon>
        <taxon>Alphaproteobacteria</taxon>
        <taxon>Rhodospirillales</taxon>
        <taxon>Rhodospirillaceae</taxon>
        <taxon>Roseospira</taxon>
    </lineage>
</organism>
<dbReference type="Proteomes" id="UP000434582">
    <property type="component" value="Unassembled WGS sequence"/>
</dbReference>
<protein>
    <submittedName>
        <fullName evidence="4">Lytic murein transglycosylase</fullName>
    </submittedName>
</protein>
<dbReference type="NCBIfam" id="TIGR02283">
    <property type="entry name" value="MltB_2"/>
    <property type="match status" value="1"/>
</dbReference>
<evidence type="ECO:0000256" key="1">
    <source>
        <dbReference type="SAM" id="SignalP"/>
    </source>
</evidence>
<dbReference type="InterPro" id="IPR036365">
    <property type="entry name" value="PGBD-like_sf"/>
</dbReference>
<dbReference type="InterPro" id="IPR023346">
    <property type="entry name" value="Lysozyme-like_dom_sf"/>
</dbReference>
<dbReference type="InterPro" id="IPR031304">
    <property type="entry name" value="SLT_2"/>
</dbReference>
<keyword evidence="5" id="KW-1185">Reference proteome</keyword>
<dbReference type="SUPFAM" id="SSF47090">
    <property type="entry name" value="PGBD-like"/>
    <property type="match status" value="1"/>
</dbReference>
<dbReference type="Gene3D" id="1.10.101.10">
    <property type="entry name" value="PGBD-like superfamily/PGBD"/>
    <property type="match status" value="1"/>
</dbReference>
<dbReference type="GO" id="GO:0009253">
    <property type="term" value="P:peptidoglycan catabolic process"/>
    <property type="evidence" value="ECO:0007669"/>
    <property type="project" value="TreeGrafter"/>
</dbReference>
<dbReference type="EMBL" id="WIVE01000030">
    <property type="protein sequence ID" value="MQX36976.1"/>
    <property type="molecule type" value="Genomic_DNA"/>
</dbReference>
<keyword evidence="1" id="KW-0732">Signal</keyword>
<feature type="domain" description="Peptidoglycan binding-like" evidence="2">
    <location>
        <begin position="370"/>
        <end position="422"/>
    </location>
</feature>
<dbReference type="Gene3D" id="1.10.8.350">
    <property type="entry name" value="Bacterial muramidase"/>
    <property type="match status" value="1"/>
</dbReference>
<dbReference type="Pfam" id="PF01471">
    <property type="entry name" value="PG_binding_1"/>
    <property type="match status" value="1"/>
</dbReference>
<dbReference type="SUPFAM" id="SSF53955">
    <property type="entry name" value="Lysozyme-like"/>
    <property type="match status" value="1"/>
</dbReference>
<proteinExistence type="predicted"/>
<dbReference type="InterPro" id="IPR011970">
    <property type="entry name" value="MltB_2"/>
</dbReference>
<accession>A0A7X1ZG48</accession>
<dbReference type="GO" id="GO:0008933">
    <property type="term" value="F:peptidoglycan lytic transglycosylase activity"/>
    <property type="evidence" value="ECO:0007669"/>
    <property type="project" value="TreeGrafter"/>
</dbReference>